<evidence type="ECO:0000313" key="2">
    <source>
        <dbReference type="Proteomes" id="UP001642484"/>
    </source>
</evidence>
<dbReference type="PANTHER" id="PTHR23019:SF0">
    <property type="entry name" value="NUCLEAR PORE MEMBRANE GLYCOPROTEIN 210"/>
    <property type="match status" value="1"/>
</dbReference>
<reference evidence="1 2" key="1">
    <citation type="submission" date="2024-02" db="EMBL/GenBank/DDBJ databases">
        <authorList>
            <person name="Chen Y."/>
            <person name="Shah S."/>
            <person name="Dougan E. K."/>
            <person name="Thang M."/>
            <person name="Chan C."/>
        </authorList>
    </citation>
    <scope>NUCLEOTIDE SEQUENCE [LARGE SCALE GENOMIC DNA]</scope>
</reference>
<sequence>MHGKVFVDNLTLWMRCSVPARVQAVAELDDVEHEPLLDKEPRLALGVQRDHTTRFRAQFIDAFGRTILNASEYWLRWSLSPTGSKDGVPFQKAWLAVDQKDISAASVHVPSFATVGATANLGLEVNMAPSSLCTSVEMLAALPPPTSDELPIVVAQKLELRWPGYPEKPRFAMFRNLSVVLEAGYGTGRARLEILSGQEIVEDRVLEPSQICADGVEPCVPALWVGSPCNVSKADYVQRWFLLPLSQGTASLAFWDPDLLGTRPQQLEVTFRAAKQLDLSLLGEESHADGRTVLVVRGTERHLRVDVRDAEGQVLGMVNWVPLALNLRSSDPGALEVKESPSRCGEYECVCHIPGIYRLSAEMQDYPNGTIHSRILHVECLPEFDVVLKHIVVMPGQAFELAFTGGPPSNPRTYFDYISSDPAVASIDKEVGLVLALNPGSANLFVRLLEHHSGREIARAGLSVSSRPMELKHHILVAALGIAEGAHIKVTVPSGASIGVVDALTGQTGDRILSCVYLYHCLK</sequence>
<dbReference type="Proteomes" id="UP001642484">
    <property type="component" value="Unassembled WGS sequence"/>
</dbReference>
<evidence type="ECO:0000313" key="1">
    <source>
        <dbReference type="EMBL" id="CAK9017949.1"/>
    </source>
</evidence>
<dbReference type="PANTHER" id="PTHR23019">
    <property type="entry name" value="NUCLEAR PORE MEMBRANE GLYCOPROTEIN GP210-RELATED"/>
    <property type="match status" value="1"/>
</dbReference>
<dbReference type="InterPro" id="IPR045197">
    <property type="entry name" value="NUP210-like"/>
</dbReference>
<dbReference type="EMBL" id="CAXAMN010006546">
    <property type="protein sequence ID" value="CAK9017949.1"/>
    <property type="molecule type" value="Genomic_DNA"/>
</dbReference>
<protein>
    <submittedName>
        <fullName evidence="1">Uncharacterized protein</fullName>
    </submittedName>
</protein>
<accession>A0ABP0JVE7</accession>
<comment type="caution">
    <text evidence="1">The sequence shown here is derived from an EMBL/GenBank/DDBJ whole genome shotgun (WGS) entry which is preliminary data.</text>
</comment>
<name>A0ABP0JVE7_9DINO</name>
<gene>
    <name evidence="1" type="ORF">CCMP2556_LOCUS13067</name>
</gene>
<organism evidence="1 2">
    <name type="scientific">Durusdinium trenchii</name>
    <dbReference type="NCBI Taxonomy" id="1381693"/>
    <lineage>
        <taxon>Eukaryota</taxon>
        <taxon>Sar</taxon>
        <taxon>Alveolata</taxon>
        <taxon>Dinophyceae</taxon>
        <taxon>Suessiales</taxon>
        <taxon>Symbiodiniaceae</taxon>
        <taxon>Durusdinium</taxon>
    </lineage>
</organism>
<keyword evidence="2" id="KW-1185">Reference proteome</keyword>
<proteinExistence type="predicted"/>